<sequence>MPTCRRKRVLLTEPSPELLASLKNDPSKDVYYLAQTGEIFDTYEAYAARMSFYRLKQFQCEVTGKSGLDYFQALESERQEARTMHSRFPDPLKAAVLKAVQWQVMGRLDHLVEAVFDRFKDRFYPDERVLVDIQGEKYSARVLRVFTPTASPTTSSSRTSPGAQASTSSSPLPDEPQPLHKVAEDLKISLKDSIARDDPRQYLYRVQILDEEQQPGSRSHDKKGKEAAKWSGRLMDVHCDIVSRDRLTFSKSILRRFIRDTVDRAPAVASPWTVKPAIAERYGVNTIIPEETRKGIESIKKGEIDKRKKVWEDKEGPASKKQKKMAAAAEEKGTESLHPTQTMLPTGAARALAIAAEKRERDAKEKAEQEQKAKEENARLAAEKKKKKPIRYPTEDFDVVIGDREKKNGMKLQRPVPSRTAMPFGRDNSTNEAFLMTWNFLVVYGQPLHLSPFTLDDFEQALRHSVVDPSCSLLAEVHATLIYNLRTVPFNRHSAVVSLVRLKESNVDDEPVLGVSIDELTTAMADIGNNWERAPLRHSEGREGWEESLVGCLKDHANFGNFPRMREILTRLLFAPDTSAAPEASGSSIESQASSPVPVTLSVPTSPKFRYYALPPADRIAILSFMCDLAISSKAIHAHLEWCEEQLTALRKEKIEVNRTKKQYIEEMNALSGDAKAGEAAANGDEDAAMHESSDLSEAPGSEGEPETTPRGKETRRTAAKERELARAKMASQRQALAEHRRLDEEVNKLERRLEGIEREFRKLLGSLRVKPLGYDRFYNRIWWFDGVGAASLIGSGGAVQYGTGRIFVQGPSEFDCDILKRRGEDVTVRRLQEEGSDGMLDVGEWAVYNDLEEINQFVAWLNPKGLRELSLKNAFTKWWPHIGPGVRRRASDLAAAADVPDARRSARTKPGVDLSRKPYMQWTNRKAMNAS</sequence>
<evidence type="ECO:0000313" key="8">
    <source>
        <dbReference type="EMBL" id="PCH33566.1"/>
    </source>
</evidence>
<dbReference type="Proteomes" id="UP000218811">
    <property type="component" value="Unassembled WGS sequence"/>
</dbReference>
<evidence type="ECO:0000313" key="9">
    <source>
        <dbReference type="Proteomes" id="UP000218811"/>
    </source>
</evidence>
<dbReference type="OrthoDB" id="332390at2759"/>
<comment type="subcellular location">
    <subcellularLocation>
        <location evidence="1 4">Nucleus</location>
    </subcellularLocation>
</comment>
<dbReference type="Pfam" id="PF10537">
    <property type="entry name" value="WAC_Acf1_DNA_bd"/>
    <property type="match status" value="1"/>
</dbReference>
<dbReference type="PANTHER" id="PTHR32075">
    <property type="entry name" value="ISWI CHROMATIN-REMODELING COMPLEX SUBUNIT YPL216W-RELATED"/>
    <property type="match status" value="1"/>
</dbReference>
<protein>
    <recommendedName>
        <fullName evidence="10">Chromatin remodeling complex protein</fullName>
    </recommendedName>
</protein>
<evidence type="ECO:0000259" key="7">
    <source>
        <dbReference type="PROSITE" id="PS51136"/>
    </source>
</evidence>
<feature type="region of interest" description="Disordered" evidence="5">
    <location>
        <begin position="310"/>
        <end position="341"/>
    </location>
</feature>
<dbReference type="Pfam" id="PF15612">
    <property type="entry name" value="WHIM1"/>
    <property type="match status" value="1"/>
</dbReference>
<dbReference type="GO" id="GO:0000785">
    <property type="term" value="C:chromatin"/>
    <property type="evidence" value="ECO:0007669"/>
    <property type="project" value="UniProtKB-ARBA"/>
</dbReference>
<evidence type="ECO:0000256" key="4">
    <source>
        <dbReference type="PROSITE-ProRule" id="PRU00475"/>
    </source>
</evidence>
<feature type="region of interest" description="Disordered" evidence="5">
    <location>
        <begin position="357"/>
        <end position="387"/>
    </location>
</feature>
<dbReference type="PROSITE" id="PS51136">
    <property type="entry name" value="WAC"/>
    <property type="match status" value="1"/>
</dbReference>
<feature type="compositionally biased region" description="Polar residues" evidence="5">
    <location>
        <begin position="162"/>
        <end position="171"/>
    </location>
</feature>
<dbReference type="GO" id="GO:0031509">
    <property type="term" value="P:subtelomeric heterochromatin formation"/>
    <property type="evidence" value="ECO:0007669"/>
    <property type="project" value="TreeGrafter"/>
</dbReference>
<proteinExistence type="predicted"/>
<evidence type="ECO:0008006" key="10">
    <source>
        <dbReference type="Google" id="ProtNLM"/>
    </source>
</evidence>
<dbReference type="GO" id="GO:0005634">
    <property type="term" value="C:nucleus"/>
    <property type="evidence" value="ECO:0007669"/>
    <property type="project" value="UniProtKB-SubCell"/>
</dbReference>
<evidence type="ECO:0000256" key="1">
    <source>
        <dbReference type="ARBA" id="ARBA00004123"/>
    </source>
</evidence>
<dbReference type="PANTHER" id="PTHR32075:SF6">
    <property type="entry name" value="ISWI CHROMATIN-REMODELING COMPLEX SUBUNIT YPL216W-RELATED"/>
    <property type="match status" value="1"/>
</dbReference>
<dbReference type="EMBL" id="KB467831">
    <property type="protein sequence ID" value="PCH33566.1"/>
    <property type="molecule type" value="Genomic_DNA"/>
</dbReference>
<feature type="compositionally biased region" description="Basic and acidic residues" evidence="5">
    <location>
        <begin position="708"/>
        <end position="727"/>
    </location>
</feature>
<reference evidence="8 9" key="1">
    <citation type="journal article" date="2012" name="Science">
        <title>The Paleozoic origin of enzymatic lignin decomposition reconstructed from 31 fungal genomes.</title>
        <authorList>
            <person name="Floudas D."/>
            <person name="Binder M."/>
            <person name="Riley R."/>
            <person name="Barry K."/>
            <person name="Blanchette R.A."/>
            <person name="Henrissat B."/>
            <person name="Martinez A.T."/>
            <person name="Otillar R."/>
            <person name="Spatafora J.W."/>
            <person name="Yadav J.S."/>
            <person name="Aerts A."/>
            <person name="Benoit I."/>
            <person name="Boyd A."/>
            <person name="Carlson A."/>
            <person name="Copeland A."/>
            <person name="Coutinho P.M."/>
            <person name="de Vries R.P."/>
            <person name="Ferreira P."/>
            <person name="Findley K."/>
            <person name="Foster B."/>
            <person name="Gaskell J."/>
            <person name="Glotzer D."/>
            <person name="Gorecki P."/>
            <person name="Heitman J."/>
            <person name="Hesse C."/>
            <person name="Hori C."/>
            <person name="Igarashi K."/>
            <person name="Jurgens J.A."/>
            <person name="Kallen N."/>
            <person name="Kersten P."/>
            <person name="Kohler A."/>
            <person name="Kuees U."/>
            <person name="Kumar T.K.A."/>
            <person name="Kuo A."/>
            <person name="LaButti K."/>
            <person name="Larrondo L.F."/>
            <person name="Lindquist E."/>
            <person name="Ling A."/>
            <person name="Lombard V."/>
            <person name="Lucas S."/>
            <person name="Lundell T."/>
            <person name="Martin R."/>
            <person name="McLaughlin D.J."/>
            <person name="Morgenstern I."/>
            <person name="Morin E."/>
            <person name="Murat C."/>
            <person name="Nagy L.G."/>
            <person name="Nolan M."/>
            <person name="Ohm R.A."/>
            <person name="Patyshakuliyeva A."/>
            <person name="Rokas A."/>
            <person name="Ruiz-Duenas F.J."/>
            <person name="Sabat G."/>
            <person name="Salamov A."/>
            <person name="Samejima M."/>
            <person name="Schmutz J."/>
            <person name="Slot J.C."/>
            <person name="St John F."/>
            <person name="Stenlid J."/>
            <person name="Sun H."/>
            <person name="Sun S."/>
            <person name="Syed K."/>
            <person name="Tsang A."/>
            <person name="Wiebenga A."/>
            <person name="Young D."/>
            <person name="Pisabarro A."/>
            <person name="Eastwood D.C."/>
            <person name="Martin F."/>
            <person name="Cullen D."/>
            <person name="Grigoriev I.V."/>
            <person name="Hibbett D.S."/>
        </authorList>
    </citation>
    <scope>NUCLEOTIDE SEQUENCE [LARGE SCALE GENOMIC DNA]</scope>
    <source>
        <strain evidence="8 9">MD-104</strain>
    </source>
</reference>
<dbReference type="InterPro" id="IPR018501">
    <property type="entry name" value="DDT_dom"/>
</dbReference>
<organism evidence="8 9">
    <name type="scientific">Wolfiporia cocos (strain MD-104)</name>
    <name type="common">Brown rot fungus</name>
    <dbReference type="NCBI Taxonomy" id="742152"/>
    <lineage>
        <taxon>Eukaryota</taxon>
        <taxon>Fungi</taxon>
        <taxon>Dikarya</taxon>
        <taxon>Basidiomycota</taxon>
        <taxon>Agaricomycotina</taxon>
        <taxon>Agaricomycetes</taxon>
        <taxon>Polyporales</taxon>
        <taxon>Phaeolaceae</taxon>
        <taxon>Wolfiporia</taxon>
    </lineage>
</organism>
<feature type="domain" description="WAC" evidence="7">
    <location>
        <begin position="28"/>
        <end position="137"/>
    </location>
</feature>
<dbReference type="AlphaFoldDB" id="A0A2H3IUA5"/>
<dbReference type="InterPro" id="IPR028941">
    <property type="entry name" value="WHIM2_dom"/>
</dbReference>
<name>A0A2H3IUA5_WOLCO</name>
<feature type="region of interest" description="Disordered" evidence="5">
    <location>
        <begin position="149"/>
        <end position="178"/>
    </location>
</feature>
<feature type="compositionally biased region" description="Low complexity" evidence="5">
    <location>
        <begin position="149"/>
        <end position="161"/>
    </location>
</feature>
<dbReference type="STRING" id="742152.A0A2H3IUA5"/>
<dbReference type="Pfam" id="PF15613">
    <property type="entry name" value="WSD"/>
    <property type="match status" value="1"/>
</dbReference>
<dbReference type="Pfam" id="PF02791">
    <property type="entry name" value="DDT"/>
    <property type="match status" value="1"/>
</dbReference>
<dbReference type="InterPro" id="IPR013136">
    <property type="entry name" value="WSTF_Acf1_Cbp146"/>
</dbReference>
<dbReference type="OMA" id="FVEVHCA"/>
<feature type="compositionally biased region" description="Basic and acidic residues" evidence="5">
    <location>
        <begin position="357"/>
        <end position="383"/>
    </location>
</feature>
<feature type="region of interest" description="Disordered" evidence="5">
    <location>
        <begin position="675"/>
        <end position="740"/>
    </location>
</feature>
<feature type="domain" description="DDT" evidence="6">
    <location>
        <begin position="428"/>
        <end position="491"/>
    </location>
</feature>
<evidence type="ECO:0000256" key="2">
    <source>
        <dbReference type="ARBA" id="ARBA00023054"/>
    </source>
</evidence>
<evidence type="ECO:0000259" key="6">
    <source>
        <dbReference type="PROSITE" id="PS50827"/>
    </source>
</evidence>
<evidence type="ECO:0000256" key="3">
    <source>
        <dbReference type="ARBA" id="ARBA00023242"/>
    </source>
</evidence>
<dbReference type="InterPro" id="IPR028942">
    <property type="entry name" value="WHIM1_dom"/>
</dbReference>
<accession>A0A2H3IUA5</accession>
<evidence type="ECO:0000256" key="5">
    <source>
        <dbReference type="SAM" id="MobiDB-lite"/>
    </source>
</evidence>
<keyword evidence="2" id="KW-0175">Coiled coil</keyword>
<keyword evidence="9" id="KW-1185">Reference proteome</keyword>
<keyword evidence="3 4" id="KW-0539">Nucleus</keyword>
<dbReference type="PROSITE" id="PS50827">
    <property type="entry name" value="DDT"/>
    <property type="match status" value="1"/>
</dbReference>
<dbReference type="GO" id="GO:0000781">
    <property type="term" value="C:chromosome, telomeric region"/>
    <property type="evidence" value="ECO:0007669"/>
    <property type="project" value="GOC"/>
</dbReference>
<gene>
    <name evidence="8" type="ORF">WOLCODRAFT_160171</name>
</gene>